<evidence type="ECO:0000313" key="2">
    <source>
        <dbReference type="Proteomes" id="UP001377168"/>
    </source>
</evidence>
<dbReference type="EMBL" id="JBBKAJ010000022">
    <property type="protein sequence ID" value="MEJ8635571.1"/>
    <property type="molecule type" value="Genomic_DNA"/>
</dbReference>
<sequence length="189" mass="21858">MDTVWLIVIIVVAVIVVALLAMTAQQTTRRRRLQERFGPEYDRAVQNGESRREAERDLAAREQRHEDLQIRALPPTTRDRYAREWTAVQERFVDSPDQAVGEADRLVILLMGERGYPTEGYEQQTRDLSVDHARTLEHYRTAHEINSRVGVGNTSTEELRSAMVHYRALFDELLRDETDSSPDTGRRQP</sequence>
<keyword evidence="2" id="KW-1185">Reference proteome</keyword>
<name>A0ACC6PVZ9_9ACTN</name>
<accession>A0ACC6PVZ9</accession>
<evidence type="ECO:0000313" key="1">
    <source>
        <dbReference type="EMBL" id="MEJ8635571.1"/>
    </source>
</evidence>
<gene>
    <name evidence="1" type="ORF">WKI67_19520</name>
</gene>
<dbReference type="Proteomes" id="UP001377168">
    <property type="component" value="Unassembled WGS sequence"/>
</dbReference>
<protein>
    <submittedName>
        <fullName evidence="1">Uncharacterized protein</fullName>
    </submittedName>
</protein>
<organism evidence="1 2">
    <name type="scientific">Streptomyces achmelvichensis</name>
    <dbReference type="NCBI Taxonomy" id="3134111"/>
    <lineage>
        <taxon>Bacteria</taxon>
        <taxon>Bacillati</taxon>
        <taxon>Actinomycetota</taxon>
        <taxon>Actinomycetes</taxon>
        <taxon>Kitasatosporales</taxon>
        <taxon>Streptomycetaceae</taxon>
        <taxon>Streptomyces</taxon>
    </lineage>
</organism>
<reference evidence="1" key="1">
    <citation type="submission" date="2024-03" db="EMBL/GenBank/DDBJ databases">
        <title>Novel Streptomyces species of biotechnological and ecological value are a feature of Machair soil.</title>
        <authorList>
            <person name="Prole J.R."/>
            <person name="Goodfellow M."/>
            <person name="Allenby N."/>
            <person name="Ward A.C."/>
        </authorList>
    </citation>
    <scope>NUCLEOTIDE SEQUENCE</scope>
    <source>
        <strain evidence="1">MS2.AVA.5</strain>
    </source>
</reference>
<comment type="caution">
    <text evidence="1">The sequence shown here is derived from an EMBL/GenBank/DDBJ whole genome shotgun (WGS) entry which is preliminary data.</text>
</comment>
<proteinExistence type="predicted"/>